<dbReference type="GO" id="GO:0004803">
    <property type="term" value="F:transposase activity"/>
    <property type="evidence" value="ECO:0007669"/>
    <property type="project" value="InterPro"/>
</dbReference>
<keyword evidence="3" id="KW-1185">Reference proteome</keyword>
<accession>A0LAZ6</accession>
<dbReference type="HOGENOM" id="CLU_027402_33_0_5"/>
<dbReference type="KEGG" id="mgm:Mmc1_2643"/>
<keyword evidence="1" id="KW-0175">Coiled coil</keyword>
<dbReference type="InterPro" id="IPR002514">
    <property type="entry name" value="Transposase_8"/>
</dbReference>
<reference evidence="3" key="1">
    <citation type="journal article" date="2009" name="Appl. Environ. Microbiol.">
        <title>Complete genome sequence of the chemolithoautotrophic marine magnetotactic coccus strain MC-1.</title>
        <authorList>
            <person name="Schubbe S."/>
            <person name="Williams T.J."/>
            <person name="Xie G."/>
            <person name="Kiss H.E."/>
            <person name="Brettin T.S."/>
            <person name="Martinez D."/>
            <person name="Ross C.A."/>
            <person name="Schuler D."/>
            <person name="Cox B.L."/>
            <person name="Nealson K.H."/>
            <person name="Bazylinski D.A."/>
        </authorList>
    </citation>
    <scope>NUCLEOTIDE SEQUENCE [LARGE SCALE GENOMIC DNA]</scope>
    <source>
        <strain evidence="3">ATCC BAA-1437 / JCM 17883 / MC-1</strain>
    </source>
</reference>
<dbReference type="AlphaFoldDB" id="A0LAZ6"/>
<gene>
    <name evidence="2" type="ordered locus">Mmc1_2643</name>
</gene>
<dbReference type="InterPro" id="IPR009057">
    <property type="entry name" value="Homeodomain-like_sf"/>
</dbReference>
<evidence type="ECO:0000313" key="3">
    <source>
        <dbReference type="Proteomes" id="UP000002586"/>
    </source>
</evidence>
<sequence length="106" mass="12497">MRPHSERCPMSRRSPKSFAPEFKEQVLKMVESSDKPIPVIAEEFGISAKNIYNWRKRSDEKLTFRDKNEILEVKEENKRLKKKLAQLEEEQAILKKACAYFARSLP</sequence>
<dbReference type="SUPFAM" id="SSF46689">
    <property type="entry name" value="Homeodomain-like"/>
    <property type="match status" value="1"/>
</dbReference>
<protein>
    <submittedName>
        <fullName evidence="2">Transposase IS3/IS911 family protein</fullName>
    </submittedName>
</protein>
<name>A0LAZ6_MAGMM</name>
<evidence type="ECO:0000313" key="2">
    <source>
        <dbReference type="EMBL" id="ABK45139.1"/>
    </source>
</evidence>
<feature type="coiled-coil region" evidence="1">
    <location>
        <begin position="70"/>
        <end position="97"/>
    </location>
</feature>
<dbReference type="Gene3D" id="1.10.10.60">
    <property type="entry name" value="Homeodomain-like"/>
    <property type="match status" value="1"/>
</dbReference>
<dbReference type="EMBL" id="CP000471">
    <property type="protein sequence ID" value="ABK45139.1"/>
    <property type="molecule type" value="Genomic_DNA"/>
</dbReference>
<dbReference type="GO" id="GO:0006313">
    <property type="term" value="P:DNA transposition"/>
    <property type="evidence" value="ECO:0007669"/>
    <property type="project" value="InterPro"/>
</dbReference>
<dbReference type="Pfam" id="PF01527">
    <property type="entry name" value="HTH_Tnp_1"/>
    <property type="match status" value="1"/>
</dbReference>
<proteinExistence type="predicted"/>
<organism evidence="2 3">
    <name type="scientific">Magnetococcus marinus (strain ATCC BAA-1437 / JCM 17883 / MC-1)</name>
    <dbReference type="NCBI Taxonomy" id="156889"/>
    <lineage>
        <taxon>Bacteria</taxon>
        <taxon>Pseudomonadati</taxon>
        <taxon>Pseudomonadota</taxon>
        <taxon>Magnetococcia</taxon>
        <taxon>Magnetococcales</taxon>
        <taxon>Magnetococcaceae</taxon>
        <taxon>Magnetococcus</taxon>
    </lineage>
</organism>
<reference evidence="2 3" key="2">
    <citation type="journal article" date="2012" name="Int. J. Syst. Evol. Microbiol.">
        <title>Magnetococcus marinus gen. nov., sp. nov., a marine, magnetotactic bacterium that represents a novel lineage (Magnetococcaceae fam. nov.; Magnetococcales ord. nov.) at the base of the Alphaproteobacteria.</title>
        <authorList>
            <person name="Bazylinski D.A."/>
            <person name="Williams T.J."/>
            <person name="Lefevre C.T."/>
            <person name="Berg R.J."/>
            <person name="Zhang C.L."/>
            <person name="Bowser S.S."/>
            <person name="Dean A.J."/>
            <person name="Beveridge T.J."/>
        </authorList>
    </citation>
    <scope>NUCLEOTIDE SEQUENCE [LARGE SCALE GENOMIC DNA]</scope>
    <source>
        <strain evidence="3">ATCC BAA-1437 / JCM 17883 / MC-1</strain>
    </source>
</reference>
<dbReference type="Proteomes" id="UP000002586">
    <property type="component" value="Chromosome"/>
</dbReference>
<evidence type="ECO:0000256" key="1">
    <source>
        <dbReference type="SAM" id="Coils"/>
    </source>
</evidence>
<dbReference type="GO" id="GO:0003677">
    <property type="term" value="F:DNA binding"/>
    <property type="evidence" value="ECO:0007669"/>
    <property type="project" value="InterPro"/>
</dbReference>
<dbReference type="eggNOG" id="COG2963">
    <property type="taxonomic scope" value="Bacteria"/>
</dbReference>